<keyword evidence="4" id="KW-1185">Reference proteome</keyword>
<proteinExistence type="predicted"/>
<reference evidence="4" key="1">
    <citation type="journal article" date="2013" name="Genome Biol.">
        <title>Reference genomes and transcriptomes of Nicotiana sylvestris and Nicotiana tomentosiformis.</title>
        <authorList>
            <person name="Sierro N."/>
            <person name="Battey J.N."/>
            <person name="Ouadi S."/>
            <person name="Bovet L."/>
            <person name="Goepfert S."/>
            <person name="Bakaher N."/>
            <person name="Peitsch M.C."/>
            <person name="Ivanov N.V."/>
        </authorList>
    </citation>
    <scope>NUCLEOTIDE SEQUENCE [LARGE SCALE GENOMIC DNA]</scope>
</reference>
<dbReference type="Pfam" id="PF17919">
    <property type="entry name" value="RT_RNaseH_2"/>
    <property type="match status" value="1"/>
</dbReference>
<dbReference type="GO" id="GO:0004523">
    <property type="term" value="F:RNA-DNA hybrid ribonuclease activity"/>
    <property type="evidence" value="ECO:0007669"/>
    <property type="project" value="InterPro"/>
</dbReference>
<dbReference type="SUPFAM" id="SSF56672">
    <property type="entry name" value="DNA/RNA polymerases"/>
    <property type="match status" value="1"/>
</dbReference>
<dbReference type="GO" id="GO:0003676">
    <property type="term" value="F:nucleic acid binding"/>
    <property type="evidence" value="ECO:0007669"/>
    <property type="project" value="InterPro"/>
</dbReference>
<organism evidence="4 5">
    <name type="scientific">Nicotiana sylvestris</name>
    <name type="common">Wood tobacco</name>
    <name type="synonym">South American tobacco</name>
    <dbReference type="NCBI Taxonomy" id="4096"/>
    <lineage>
        <taxon>Eukaryota</taxon>
        <taxon>Viridiplantae</taxon>
        <taxon>Streptophyta</taxon>
        <taxon>Embryophyta</taxon>
        <taxon>Tracheophyta</taxon>
        <taxon>Spermatophyta</taxon>
        <taxon>Magnoliopsida</taxon>
        <taxon>eudicotyledons</taxon>
        <taxon>Gunneridae</taxon>
        <taxon>Pentapetalae</taxon>
        <taxon>asterids</taxon>
        <taxon>lamiids</taxon>
        <taxon>Solanales</taxon>
        <taxon>Solanaceae</taxon>
        <taxon>Nicotianoideae</taxon>
        <taxon>Nicotianeae</taxon>
        <taxon>Nicotiana</taxon>
    </lineage>
</organism>
<feature type="region of interest" description="Disordered" evidence="1">
    <location>
        <begin position="389"/>
        <end position="425"/>
    </location>
</feature>
<protein>
    <submittedName>
        <fullName evidence="5">Uncharacterized protein LOC104249770</fullName>
    </submittedName>
</protein>
<feature type="domain" description="RNase H type-1" evidence="2">
    <location>
        <begin position="287"/>
        <end position="375"/>
    </location>
</feature>
<dbReference type="InterPro" id="IPR036397">
    <property type="entry name" value="RNaseH_sf"/>
</dbReference>
<dbReference type="Gene3D" id="3.30.420.10">
    <property type="entry name" value="Ribonuclease H-like superfamily/Ribonuclease H"/>
    <property type="match status" value="1"/>
</dbReference>
<evidence type="ECO:0000259" key="2">
    <source>
        <dbReference type="Pfam" id="PF13456"/>
    </source>
</evidence>
<dbReference type="STRING" id="4096.A0A1U7Z0W7"/>
<evidence type="ECO:0000256" key="1">
    <source>
        <dbReference type="SAM" id="MobiDB-lite"/>
    </source>
</evidence>
<evidence type="ECO:0000259" key="3">
    <source>
        <dbReference type="Pfam" id="PF17919"/>
    </source>
</evidence>
<dbReference type="InterPro" id="IPR002156">
    <property type="entry name" value="RNaseH_domain"/>
</dbReference>
<dbReference type="RefSeq" id="XP_009804555.1">
    <property type="nucleotide sequence ID" value="XM_009806253.1"/>
</dbReference>
<dbReference type="Proteomes" id="UP000189701">
    <property type="component" value="Unplaced"/>
</dbReference>
<dbReference type="PANTHER" id="PTHR48475">
    <property type="entry name" value="RIBONUCLEASE H"/>
    <property type="match status" value="1"/>
</dbReference>
<dbReference type="Pfam" id="PF13456">
    <property type="entry name" value="RVT_3"/>
    <property type="match status" value="1"/>
</dbReference>
<dbReference type="InterPro" id="IPR041577">
    <property type="entry name" value="RT_RNaseH_2"/>
</dbReference>
<dbReference type="PANTHER" id="PTHR48475:SF1">
    <property type="entry name" value="RNASE H TYPE-1 DOMAIN-CONTAINING PROTEIN"/>
    <property type="match status" value="1"/>
</dbReference>
<evidence type="ECO:0000313" key="5">
    <source>
        <dbReference type="RefSeq" id="XP_009804555.1"/>
    </source>
</evidence>
<feature type="domain" description="Reverse transcriptase/retrotransposon-derived protein RNase H-like" evidence="3">
    <location>
        <begin position="157"/>
        <end position="225"/>
    </location>
</feature>
<dbReference type="AlphaFoldDB" id="A0A1U7Z0W7"/>
<gene>
    <name evidence="5" type="primary">LOC104249770</name>
</gene>
<evidence type="ECO:0000313" key="4">
    <source>
        <dbReference type="Proteomes" id="UP000189701"/>
    </source>
</evidence>
<reference evidence="5" key="2">
    <citation type="submission" date="2025-08" db="UniProtKB">
        <authorList>
            <consortium name="RefSeq"/>
        </authorList>
    </citation>
    <scope>IDENTIFICATION</scope>
    <source>
        <tissue evidence="5">Leaf</tissue>
    </source>
</reference>
<name>A0A1U7Z0W7_NICSY</name>
<dbReference type="eggNOG" id="KOG0017">
    <property type="taxonomic scope" value="Eukaryota"/>
</dbReference>
<dbReference type="Gene3D" id="3.30.70.270">
    <property type="match status" value="1"/>
</dbReference>
<dbReference type="InterPro" id="IPR043128">
    <property type="entry name" value="Rev_trsase/Diguanyl_cyclase"/>
</dbReference>
<dbReference type="InterPro" id="IPR043502">
    <property type="entry name" value="DNA/RNA_pol_sf"/>
</dbReference>
<sequence length="425" mass="49338">MVKETCINIHLSPSEKEEYVRFLKEFEDIFSWSYDDMTGVRTFIVAHKLPTNPTCPSVKQKIRKFKSDMSLKIKEEATKQIKSKVLRVVKYLTWLASIVPVTKKDGKVRELPPLKNKKDVMSFLGRLNYISRFIAQSTMICEPIFRMLRKDVATSYTEECQKAFDKIKEYLSKPPVLVPLKLERPLLIYLSILDRAFGCVLGQHDETGRNEQTIYYLSKKFTPYEPCSEDKILFLCIHYISHIKDGYTKIHLFEAHAYRYLLLEKISPRHMMVRKCSDGAANFKGLGIKAVLVSVTGQHYPVSAKLKFLCTNNMVKYEACILGLRLAIDMNVQKLLVIGDSDLLVHRVLEEWATKNTKIFPYLYCVQELIKRFTKKGVKGLRKVLKPQVPLPSTESEDDDDDDPVHWSEEEREEDTTEFNREESI</sequence>
<accession>A0A1U7Z0W7</accession>